<dbReference type="SUPFAM" id="SSF55729">
    <property type="entry name" value="Acyl-CoA N-acyltransferases (Nat)"/>
    <property type="match status" value="1"/>
</dbReference>
<dbReference type="GO" id="GO:0016747">
    <property type="term" value="F:acyltransferase activity, transferring groups other than amino-acyl groups"/>
    <property type="evidence" value="ECO:0007669"/>
    <property type="project" value="InterPro"/>
</dbReference>
<dbReference type="Proteomes" id="UP000184080">
    <property type="component" value="Unassembled WGS sequence"/>
</dbReference>
<dbReference type="STRING" id="1121298.SAMN05444401_0074"/>
<organism evidence="2 3">
    <name type="scientific">Clostridium amylolyticum</name>
    <dbReference type="NCBI Taxonomy" id="1121298"/>
    <lineage>
        <taxon>Bacteria</taxon>
        <taxon>Bacillati</taxon>
        <taxon>Bacillota</taxon>
        <taxon>Clostridia</taxon>
        <taxon>Eubacteriales</taxon>
        <taxon>Clostridiaceae</taxon>
        <taxon>Clostridium</taxon>
    </lineage>
</organism>
<proteinExistence type="predicted"/>
<dbReference type="Pfam" id="PF00583">
    <property type="entry name" value="Acetyltransf_1"/>
    <property type="match status" value="1"/>
</dbReference>
<keyword evidence="3" id="KW-1185">Reference proteome</keyword>
<sequence>MKYISLISDEFKAKILDFLYEDELFNVFLIHFIENQIEDIGELYIEESNGRINNILHMKFDGNSYFTSFFTKNEKGYAEIAKQLQILGYNRVLLAGKRKEVSKILSYLGKEVTSIPDIYYKFDVNRNCRQTIHPDITYRIATYRQEDMNKISEYMIDFFEPTNEQEIADITDEKKLVEDIKVGVYFIEYKGQVIGMARYSGKTKNYIDITTVYIDPHYRGKGFGKKLMSYMIDRIISDNKIPVIQTSLLNIIARKTYESLGFIKQDDYSFEFIS</sequence>
<dbReference type="InterPro" id="IPR000182">
    <property type="entry name" value="GNAT_dom"/>
</dbReference>
<protein>
    <submittedName>
        <fullName evidence="2">Acetyltransferase (GNAT) family protein</fullName>
    </submittedName>
</protein>
<evidence type="ECO:0000313" key="2">
    <source>
        <dbReference type="EMBL" id="SHJ90320.1"/>
    </source>
</evidence>
<dbReference type="InterPro" id="IPR016181">
    <property type="entry name" value="Acyl_CoA_acyltransferase"/>
</dbReference>
<keyword evidence="2" id="KW-0808">Transferase</keyword>
<dbReference type="AlphaFoldDB" id="A0A1M6N3Q4"/>
<dbReference type="PROSITE" id="PS51186">
    <property type="entry name" value="GNAT"/>
    <property type="match status" value="1"/>
</dbReference>
<dbReference type="RefSeq" id="WP_073011626.1">
    <property type="nucleotide sequence ID" value="NZ_FQZO01000010.1"/>
</dbReference>
<name>A0A1M6N3Q4_9CLOT</name>
<accession>A0A1M6N3Q4</accession>
<dbReference type="Gene3D" id="3.40.630.30">
    <property type="match status" value="1"/>
</dbReference>
<evidence type="ECO:0000259" key="1">
    <source>
        <dbReference type="PROSITE" id="PS51186"/>
    </source>
</evidence>
<reference evidence="2 3" key="1">
    <citation type="submission" date="2016-11" db="EMBL/GenBank/DDBJ databases">
        <authorList>
            <person name="Jaros S."/>
            <person name="Januszkiewicz K."/>
            <person name="Wedrychowicz H."/>
        </authorList>
    </citation>
    <scope>NUCLEOTIDE SEQUENCE [LARGE SCALE GENOMIC DNA]</scope>
    <source>
        <strain evidence="2 3">DSM 21864</strain>
    </source>
</reference>
<gene>
    <name evidence="2" type="ORF">SAMN05444401_0074</name>
</gene>
<dbReference type="OrthoDB" id="9798006at2"/>
<dbReference type="CDD" id="cd04301">
    <property type="entry name" value="NAT_SF"/>
    <property type="match status" value="1"/>
</dbReference>
<feature type="domain" description="N-acetyltransferase" evidence="1">
    <location>
        <begin position="138"/>
        <end position="274"/>
    </location>
</feature>
<evidence type="ECO:0000313" key="3">
    <source>
        <dbReference type="Proteomes" id="UP000184080"/>
    </source>
</evidence>
<dbReference type="EMBL" id="FQZO01000010">
    <property type="protein sequence ID" value="SHJ90320.1"/>
    <property type="molecule type" value="Genomic_DNA"/>
</dbReference>